<keyword evidence="2" id="KW-1185">Reference proteome</keyword>
<protein>
    <submittedName>
        <fullName evidence="1">Uncharacterized protein</fullName>
    </submittedName>
</protein>
<sequence>MDGNNARAVLPGTVLIAEDLRDLMGPEHVEVISEVCRYTPVHGCAICGHAIDLRVQHASVLLRVRRNAEGAVVDSSSCLAHALCAPSQISPWEIGSATRLMDRSAVPGDRVQTHLLDGGSGPVPVLLVELGMVTVTVSPAGDGTRTLSDMTTQNLLWDGLARLTSEREVGQLHQLNGWHVELTWDGLLGPVRCPPDARTGRDGIFLSPTDINPPVEASWRDEVTRRGWAAMVVAQPGSMTGPDASAEADTIPSGRVAVENTDAFAPVGFPAVLAGGRALGARIPVHTS</sequence>
<proteinExistence type="predicted"/>
<dbReference type="EMBL" id="BMVG01000061">
    <property type="protein sequence ID" value="GHE15297.1"/>
    <property type="molecule type" value="Genomic_DNA"/>
</dbReference>
<reference evidence="1" key="1">
    <citation type="journal article" date="2014" name="Int. J. Syst. Evol. Microbiol.">
        <title>Complete genome sequence of Corynebacterium casei LMG S-19264T (=DSM 44701T), isolated from a smear-ripened cheese.</title>
        <authorList>
            <consortium name="US DOE Joint Genome Institute (JGI-PGF)"/>
            <person name="Walter F."/>
            <person name="Albersmeier A."/>
            <person name="Kalinowski J."/>
            <person name="Ruckert C."/>
        </authorList>
    </citation>
    <scope>NUCLEOTIDE SEQUENCE</scope>
    <source>
        <strain evidence="1">JCM 4714</strain>
    </source>
</reference>
<evidence type="ECO:0000313" key="2">
    <source>
        <dbReference type="Proteomes" id="UP000655443"/>
    </source>
</evidence>
<dbReference type="Proteomes" id="UP000655443">
    <property type="component" value="Unassembled WGS sequence"/>
</dbReference>
<organism evidence="1 2">
    <name type="scientific">Streptomyces alanosinicus</name>
    <dbReference type="NCBI Taxonomy" id="68171"/>
    <lineage>
        <taxon>Bacteria</taxon>
        <taxon>Bacillati</taxon>
        <taxon>Actinomycetota</taxon>
        <taxon>Actinomycetes</taxon>
        <taxon>Kitasatosporales</taxon>
        <taxon>Streptomycetaceae</taxon>
        <taxon>Streptomyces</taxon>
    </lineage>
</organism>
<reference evidence="1" key="2">
    <citation type="submission" date="2020-09" db="EMBL/GenBank/DDBJ databases">
        <authorList>
            <person name="Sun Q."/>
            <person name="Ohkuma M."/>
        </authorList>
    </citation>
    <scope>NUCLEOTIDE SEQUENCE</scope>
    <source>
        <strain evidence="1">JCM 4714</strain>
    </source>
</reference>
<comment type="caution">
    <text evidence="1">The sequence shown here is derived from an EMBL/GenBank/DDBJ whole genome shotgun (WGS) entry which is preliminary data.</text>
</comment>
<accession>A0A918YU40</accession>
<name>A0A918YU40_9ACTN</name>
<evidence type="ECO:0000313" key="1">
    <source>
        <dbReference type="EMBL" id="GHE15297.1"/>
    </source>
</evidence>
<gene>
    <name evidence="1" type="ORF">GCM10010339_89480</name>
</gene>
<dbReference type="AlphaFoldDB" id="A0A918YU40"/>
<dbReference type="RefSeq" id="WP_189959270.1">
    <property type="nucleotide sequence ID" value="NZ_BMVG01000061.1"/>
</dbReference>